<dbReference type="Proteomes" id="UP001194714">
    <property type="component" value="Unassembled WGS sequence"/>
</dbReference>
<name>A0ABS0AXJ3_9BACT</name>
<evidence type="ECO:0000256" key="2">
    <source>
        <dbReference type="PROSITE-ProRule" id="PRU01282"/>
    </source>
</evidence>
<evidence type="ECO:0000259" key="3">
    <source>
        <dbReference type="PROSITE" id="PS50404"/>
    </source>
</evidence>
<dbReference type="EMBL" id="JAAEJV010000005">
    <property type="protein sequence ID" value="MBF5058843.1"/>
    <property type="molecule type" value="Genomic_DNA"/>
</dbReference>
<dbReference type="CDD" id="cd02976">
    <property type="entry name" value="NrdH"/>
    <property type="match status" value="1"/>
</dbReference>
<dbReference type="InterPro" id="IPR006660">
    <property type="entry name" value="Arsenate_reductase-like"/>
</dbReference>
<dbReference type="InterPro" id="IPR011767">
    <property type="entry name" value="GLR_AS"/>
</dbReference>
<keyword evidence="5" id="KW-1185">Reference proteome</keyword>
<dbReference type="Pfam" id="PF00462">
    <property type="entry name" value="Glutaredoxin"/>
    <property type="match status" value="1"/>
</dbReference>
<dbReference type="InterPro" id="IPR036249">
    <property type="entry name" value="Thioredoxin-like_sf"/>
</dbReference>
<reference evidence="4 5" key="1">
    <citation type="submission" date="2020-01" db="EMBL/GenBank/DDBJ databases">
        <title>Draft genome sequence of Cand. Neptunochlamydia vexilliferae K9.</title>
        <authorList>
            <person name="Schulz F."/>
            <person name="Koestlbacher S."/>
            <person name="Wascher F."/>
            <person name="Pizzetti I."/>
            <person name="Horn M."/>
        </authorList>
    </citation>
    <scope>NUCLEOTIDE SEQUENCE [LARGE SCALE GENOMIC DNA]</scope>
    <source>
        <strain evidence="4 5">K9</strain>
    </source>
</reference>
<dbReference type="PROSITE" id="PS00195">
    <property type="entry name" value="GLUTAREDOXIN_1"/>
    <property type="match status" value="1"/>
</dbReference>
<dbReference type="InterPro" id="IPR004045">
    <property type="entry name" value="Glutathione_S-Trfase_N"/>
</dbReference>
<dbReference type="Gene3D" id="3.40.30.10">
    <property type="entry name" value="Glutaredoxin"/>
    <property type="match status" value="1"/>
</dbReference>
<dbReference type="InterPro" id="IPR002109">
    <property type="entry name" value="Glutaredoxin"/>
</dbReference>
<evidence type="ECO:0000313" key="5">
    <source>
        <dbReference type="Proteomes" id="UP001194714"/>
    </source>
</evidence>
<comment type="caution">
    <text evidence="4">The sequence shown here is derived from an EMBL/GenBank/DDBJ whole genome shotgun (WGS) entry which is preliminary data.</text>
</comment>
<dbReference type="PROSITE" id="PS51354">
    <property type="entry name" value="GLUTAREDOXIN_2"/>
    <property type="match status" value="1"/>
</dbReference>
<gene>
    <name evidence="4" type="ORF">NEPTK9_000342</name>
</gene>
<feature type="domain" description="GST N-terminal" evidence="3">
    <location>
        <begin position="9"/>
        <end position="88"/>
    </location>
</feature>
<comment type="similarity">
    <text evidence="1 2">Belongs to the ArsC family.</text>
</comment>
<evidence type="ECO:0000256" key="1">
    <source>
        <dbReference type="ARBA" id="ARBA00007198"/>
    </source>
</evidence>
<dbReference type="SUPFAM" id="SSF52833">
    <property type="entry name" value="Thioredoxin-like"/>
    <property type="match status" value="1"/>
</dbReference>
<dbReference type="PROSITE" id="PS51353">
    <property type="entry name" value="ARSC"/>
    <property type="match status" value="1"/>
</dbReference>
<proteinExistence type="inferred from homology"/>
<evidence type="ECO:0000313" key="4">
    <source>
        <dbReference type="EMBL" id="MBF5058843.1"/>
    </source>
</evidence>
<protein>
    <recommendedName>
        <fullName evidence="3">GST N-terminal domain-containing protein</fullName>
    </recommendedName>
</protein>
<organism evidence="4 5">
    <name type="scientific">Candidatus Neptunichlamydia vexilliferae</name>
    <dbReference type="NCBI Taxonomy" id="1651774"/>
    <lineage>
        <taxon>Bacteria</taxon>
        <taxon>Pseudomonadati</taxon>
        <taxon>Chlamydiota</taxon>
        <taxon>Chlamydiia</taxon>
        <taxon>Parachlamydiales</taxon>
        <taxon>Simkaniaceae</taxon>
        <taxon>Candidatus Neptunichlamydia</taxon>
    </lineage>
</organism>
<sequence length="88" mass="10206">MHVKSDIMGILTLYYKPSCPYCKKVLKFLKKNEREIPLKNIDEDPKAEEELLHLGGKVQVPCLFIDGKPLYESKEIIDWLSNNKDAIE</sequence>
<accession>A0ABS0AXJ3</accession>
<dbReference type="PROSITE" id="PS50404">
    <property type="entry name" value="GST_NTER"/>
    <property type="match status" value="1"/>
</dbReference>